<dbReference type="SUPFAM" id="SSF54665">
    <property type="entry name" value="CO dehydrogenase molybdoprotein N-domain-like"/>
    <property type="match status" value="1"/>
</dbReference>
<sequence length="122" mass="13552">MMTALSRQPTSSAEAWRPSRWLQRRQTLGRPPLRGDVLRRGHHLYTAGQPIGLILATSAGRAAEGARAVKVEYYGLPAIFTMEEAIEKESFFSFFKEIKKGDPEEGFKNCDHAFTGVARIGG</sequence>
<keyword evidence="2" id="KW-1185">Reference proteome</keyword>
<dbReference type="PANTHER" id="PTHR45444">
    <property type="entry name" value="XANTHINE DEHYDROGENASE"/>
    <property type="match status" value="1"/>
</dbReference>
<dbReference type="RefSeq" id="XP_060289959.1">
    <property type="nucleotide sequence ID" value="XM_060435322.1"/>
</dbReference>
<dbReference type="AlphaFoldDB" id="A0AA40DHA5"/>
<dbReference type="InterPro" id="IPR016208">
    <property type="entry name" value="Ald_Oxase/xanthine_DH-like"/>
</dbReference>
<dbReference type="Proteomes" id="UP001172101">
    <property type="component" value="Unassembled WGS sequence"/>
</dbReference>
<reference evidence="1" key="1">
    <citation type="submission" date="2023-06" db="EMBL/GenBank/DDBJ databases">
        <title>Genome-scale phylogeny and comparative genomics of the fungal order Sordariales.</title>
        <authorList>
            <consortium name="Lawrence Berkeley National Laboratory"/>
            <person name="Hensen N."/>
            <person name="Bonometti L."/>
            <person name="Westerberg I."/>
            <person name="Brannstrom I.O."/>
            <person name="Guillou S."/>
            <person name="Cros-Aarteil S."/>
            <person name="Calhoun S."/>
            <person name="Haridas S."/>
            <person name="Kuo A."/>
            <person name="Mondo S."/>
            <person name="Pangilinan J."/>
            <person name="Riley R."/>
            <person name="LaButti K."/>
            <person name="Andreopoulos B."/>
            <person name="Lipzen A."/>
            <person name="Chen C."/>
            <person name="Yanf M."/>
            <person name="Daum C."/>
            <person name="Ng V."/>
            <person name="Clum A."/>
            <person name="Steindorff A."/>
            <person name="Ohm R."/>
            <person name="Martin F."/>
            <person name="Silar P."/>
            <person name="Natvig D."/>
            <person name="Lalanne C."/>
            <person name="Gautier V."/>
            <person name="Ament-velasquez S.L."/>
            <person name="Kruys A."/>
            <person name="Hutchinson M.I."/>
            <person name="Powell A.J."/>
            <person name="Barry K."/>
            <person name="Miller A.N."/>
            <person name="Grigoriev I.V."/>
            <person name="Debuchy R."/>
            <person name="Gladieux P."/>
            <person name="Thoren M.H."/>
            <person name="Johannesson H."/>
        </authorList>
    </citation>
    <scope>NUCLEOTIDE SEQUENCE</scope>
    <source>
        <strain evidence="1">SMH2392-1A</strain>
    </source>
</reference>
<dbReference type="GO" id="GO:0005506">
    <property type="term" value="F:iron ion binding"/>
    <property type="evidence" value="ECO:0007669"/>
    <property type="project" value="InterPro"/>
</dbReference>
<organism evidence="1 2">
    <name type="scientific">Lasiosphaeria miniovina</name>
    <dbReference type="NCBI Taxonomy" id="1954250"/>
    <lineage>
        <taxon>Eukaryota</taxon>
        <taxon>Fungi</taxon>
        <taxon>Dikarya</taxon>
        <taxon>Ascomycota</taxon>
        <taxon>Pezizomycotina</taxon>
        <taxon>Sordariomycetes</taxon>
        <taxon>Sordariomycetidae</taxon>
        <taxon>Sordariales</taxon>
        <taxon>Lasiosphaeriaceae</taxon>
        <taxon>Lasiosphaeria</taxon>
    </lineage>
</organism>
<dbReference type="PANTHER" id="PTHR45444:SF3">
    <property type="entry name" value="XANTHINE DEHYDROGENASE"/>
    <property type="match status" value="1"/>
</dbReference>
<dbReference type="GO" id="GO:0016491">
    <property type="term" value="F:oxidoreductase activity"/>
    <property type="evidence" value="ECO:0007669"/>
    <property type="project" value="InterPro"/>
</dbReference>
<dbReference type="Gene3D" id="3.30.365.10">
    <property type="entry name" value="Aldehyde oxidase/xanthine dehydrogenase, molybdopterin binding domain"/>
    <property type="match status" value="1"/>
</dbReference>
<proteinExistence type="predicted"/>
<dbReference type="GeneID" id="85318592"/>
<name>A0AA40DHA5_9PEZI</name>
<accession>A0AA40DHA5</accession>
<protein>
    <submittedName>
        <fullName evidence="1">Uncharacterized protein</fullName>
    </submittedName>
</protein>
<dbReference type="InterPro" id="IPR036856">
    <property type="entry name" value="Ald_Oxase/Xan_DH_a/b_sf"/>
</dbReference>
<dbReference type="EMBL" id="JAUIRO010000008">
    <property type="protein sequence ID" value="KAK0703100.1"/>
    <property type="molecule type" value="Genomic_DNA"/>
</dbReference>
<gene>
    <name evidence="1" type="ORF">B0T26DRAFT_490495</name>
</gene>
<comment type="caution">
    <text evidence="1">The sequence shown here is derived from an EMBL/GenBank/DDBJ whole genome shotgun (WGS) entry which is preliminary data.</text>
</comment>
<evidence type="ECO:0000313" key="2">
    <source>
        <dbReference type="Proteomes" id="UP001172101"/>
    </source>
</evidence>
<evidence type="ECO:0000313" key="1">
    <source>
        <dbReference type="EMBL" id="KAK0703100.1"/>
    </source>
</evidence>